<dbReference type="Proteomes" id="UP000823485">
    <property type="component" value="Unassembled WGS sequence"/>
</dbReference>
<keyword evidence="2" id="KW-1185">Reference proteome</keyword>
<protein>
    <submittedName>
        <fullName evidence="1">Uncharacterized protein YlaN (UPF0358 family)</fullName>
    </submittedName>
</protein>
<accession>A0ABS2R3T5</accession>
<reference evidence="1 2" key="1">
    <citation type="submission" date="2021-01" db="EMBL/GenBank/DDBJ databases">
        <title>Genomic Encyclopedia of Type Strains, Phase IV (KMG-IV): sequencing the most valuable type-strain genomes for metagenomic binning, comparative biology and taxonomic classification.</title>
        <authorList>
            <person name="Goeker M."/>
        </authorList>
    </citation>
    <scope>NUCLEOTIDE SEQUENCE [LARGE SCALE GENOMIC DNA]</scope>
    <source>
        <strain evidence="1 2">DSM 105453</strain>
    </source>
</reference>
<proteinExistence type="predicted"/>
<organism evidence="1 2">
    <name type="scientific">Siminovitchia thermophila</name>
    <dbReference type="NCBI Taxonomy" id="1245522"/>
    <lineage>
        <taxon>Bacteria</taxon>
        <taxon>Bacillati</taxon>
        <taxon>Bacillota</taxon>
        <taxon>Bacilli</taxon>
        <taxon>Bacillales</taxon>
        <taxon>Bacillaceae</taxon>
        <taxon>Siminovitchia</taxon>
    </lineage>
</organism>
<name>A0ABS2R3T5_9BACI</name>
<sequence length="91" mass="10819">MDDKIKTEMEIQNELEQLTIEFRRESTITNSQTKKDKLKFIKNKAKNLSMRSMPLKGSNLYTEIVGLQYDVDQSLKEETNKSRKRHLDLER</sequence>
<evidence type="ECO:0000313" key="1">
    <source>
        <dbReference type="EMBL" id="MBM7713281.1"/>
    </source>
</evidence>
<dbReference type="EMBL" id="JAFBFH010000001">
    <property type="protein sequence ID" value="MBM7713281.1"/>
    <property type="molecule type" value="Genomic_DNA"/>
</dbReference>
<comment type="caution">
    <text evidence="1">The sequence shown here is derived from an EMBL/GenBank/DDBJ whole genome shotgun (WGS) entry which is preliminary data.</text>
</comment>
<gene>
    <name evidence="1" type="ORF">JOC94_000247</name>
</gene>
<evidence type="ECO:0000313" key="2">
    <source>
        <dbReference type="Proteomes" id="UP000823485"/>
    </source>
</evidence>
<dbReference type="RefSeq" id="WP_077110418.1">
    <property type="nucleotide sequence ID" value="NZ_JAFBFH010000001.1"/>
</dbReference>